<dbReference type="InterPro" id="IPR036318">
    <property type="entry name" value="FAD-bd_PCMH-like_sf"/>
</dbReference>
<evidence type="ECO:0000256" key="1">
    <source>
        <dbReference type="ARBA" id="ARBA00022630"/>
    </source>
</evidence>
<dbReference type="InterPro" id="IPR016166">
    <property type="entry name" value="FAD-bd_PCMH"/>
</dbReference>
<dbReference type="SUPFAM" id="SSF56176">
    <property type="entry name" value="FAD-binding/transporter-associated domain-like"/>
    <property type="match status" value="1"/>
</dbReference>
<dbReference type="GO" id="GO:0080049">
    <property type="term" value="F:L-gulono-1,4-lactone dehydrogenase activity"/>
    <property type="evidence" value="ECO:0007669"/>
    <property type="project" value="TreeGrafter"/>
</dbReference>
<dbReference type="Gene3D" id="1.10.45.10">
    <property type="entry name" value="Vanillyl-alcohol Oxidase, Chain A, domain 4"/>
    <property type="match status" value="1"/>
</dbReference>
<dbReference type="PIRSF" id="PIRSF000136">
    <property type="entry name" value="LGO_GLO"/>
    <property type="match status" value="1"/>
</dbReference>
<dbReference type="PROSITE" id="PS51387">
    <property type="entry name" value="FAD_PCMH"/>
    <property type="match status" value="1"/>
</dbReference>
<dbReference type="Pfam" id="PF01565">
    <property type="entry name" value="FAD_binding_4"/>
    <property type="match status" value="1"/>
</dbReference>
<dbReference type="Proteomes" id="UP000199071">
    <property type="component" value="Unassembled WGS sequence"/>
</dbReference>
<organism evidence="5 6">
    <name type="scientific">Bauldia litoralis</name>
    <dbReference type="NCBI Taxonomy" id="665467"/>
    <lineage>
        <taxon>Bacteria</taxon>
        <taxon>Pseudomonadati</taxon>
        <taxon>Pseudomonadota</taxon>
        <taxon>Alphaproteobacteria</taxon>
        <taxon>Hyphomicrobiales</taxon>
        <taxon>Kaistiaceae</taxon>
        <taxon>Bauldia</taxon>
    </lineage>
</organism>
<evidence type="ECO:0000256" key="2">
    <source>
        <dbReference type="ARBA" id="ARBA00022827"/>
    </source>
</evidence>
<dbReference type="Pfam" id="PF04030">
    <property type="entry name" value="ALO"/>
    <property type="match status" value="1"/>
</dbReference>
<dbReference type="Gene3D" id="3.30.43.10">
    <property type="entry name" value="Uridine Diphospho-n-acetylenolpyruvylglucosamine Reductase, domain 2"/>
    <property type="match status" value="1"/>
</dbReference>
<keyword evidence="3" id="KW-0560">Oxidoreductase</keyword>
<keyword evidence="2" id="KW-0274">FAD</keyword>
<evidence type="ECO:0000313" key="5">
    <source>
        <dbReference type="EMBL" id="SDB16500.1"/>
    </source>
</evidence>
<accession>A0A1G6B784</accession>
<sequence>MATNVADASNRTGTNWAGNLTYHANAVQVPATREEAQACVRASERLRVLGSCHCFNDIADTTGTHLSLERFRRVVSLDRAVGQVTVEAGIRYSDLAPYLHEHGFALQNLASLPHITIAGACATATHGSGVGLGNLATQVAAMEFIDASGTLVTLSRTNDPDTFPGAVVNLGALGVVTRLTLDIQPDFNVSQHVFLDLPMNALDAHFDEIMSSGYSVSLFTDWRGDTIDQVWIKSVTGAGPDLFGRKAFHGARPATRNVHPAGGDPANCTRQMGVPGSSYDRLPHLPIGAIPAPGGDSQAEYFVAREDAAAAGAALRAFGDRMAPHLMQSEVRVVAADDLWMSPCYGEPRVAFHFSFKPDWPAVKNLLPALEAVLEPFDPIPHWGKLFAMQPGTVKARYKKLDAFRDLLEKHDPTGKFRNSFVNRNVFEAD</sequence>
<dbReference type="GO" id="GO:0016020">
    <property type="term" value="C:membrane"/>
    <property type="evidence" value="ECO:0007669"/>
    <property type="project" value="InterPro"/>
</dbReference>
<dbReference type="OrthoDB" id="9800184at2"/>
<evidence type="ECO:0000313" key="6">
    <source>
        <dbReference type="Proteomes" id="UP000199071"/>
    </source>
</evidence>
<protein>
    <submittedName>
        <fullName evidence="5">Xylitol oxidase</fullName>
    </submittedName>
</protein>
<dbReference type="InterPro" id="IPR006094">
    <property type="entry name" value="Oxid_FAD_bind_N"/>
</dbReference>
<dbReference type="Gene3D" id="3.30.70.2520">
    <property type="match status" value="1"/>
</dbReference>
<gene>
    <name evidence="5" type="ORF">SAMN02982931_01311</name>
</gene>
<evidence type="ECO:0000259" key="4">
    <source>
        <dbReference type="PROSITE" id="PS51387"/>
    </source>
</evidence>
<dbReference type="PANTHER" id="PTHR43762:SF1">
    <property type="entry name" value="D-ARABINONO-1,4-LACTONE OXIDASE"/>
    <property type="match status" value="1"/>
</dbReference>
<dbReference type="Gene3D" id="3.30.465.10">
    <property type="match status" value="1"/>
</dbReference>
<dbReference type="GO" id="GO:0003885">
    <property type="term" value="F:D-arabinono-1,4-lactone oxidase activity"/>
    <property type="evidence" value="ECO:0007669"/>
    <property type="project" value="InterPro"/>
</dbReference>
<dbReference type="InterPro" id="IPR016167">
    <property type="entry name" value="FAD-bd_PCMH_sub1"/>
</dbReference>
<dbReference type="EMBL" id="FMXQ01000002">
    <property type="protein sequence ID" value="SDB16500.1"/>
    <property type="molecule type" value="Genomic_DNA"/>
</dbReference>
<name>A0A1G6B784_9HYPH</name>
<dbReference type="InterPro" id="IPR007173">
    <property type="entry name" value="ALO_C"/>
</dbReference>
<proteinExistence type="predicted"/>
<dbReference type="RefSeq" id="WP_090875577.1">
    <property type="nucleotide sequence ID" value="NZ_FMXQ01000002.1"/>
</dbReference>
<dbReference type="InterPro" id="IPR016171">
    <property type="entry name" value="Vanillyl_alc_oxidase_C-sub2"/>
</dbReference>
<dbReference type="Gene3D" id="3.30.70.2530">
    <property type="match status" value="1"/>
</dbReference>
<keyword evidence="6" id="KW-1185">Reference proteome</keyword>
<dbReference type="InterPro" id="IPR010031">
    <property type="entry name" value="FAD_lactone_oxidase-like"/>
</dbReference>
<keyword evidence="1" id="KW-0285">Flavoprotein</keyword>
<feature type="domain" description="FAD-binding PCMH-type" evidence="4">
    <location>
        <begin position="20"/>
        <end position="186"/>
    </location>
</feature>
<dbReference type="STRING" id="665467.SAMN02982931_01311"/>
<dbReference type="GO" id="GO:0071949">
    <property type="term" value="F:FAD binding"/>
    <property type="evidence" value="ECO:0007669"/>
    <property type="project" value="InterPro"/>
</dbReference>
<dbReference type="InterPro" id="IPR016169">
    <property type="entry name" value="FAD-bd_PCMH_sub2"/>
</dbReference>
<dbReference type="PANTHER" id="PTHR43762">
    <property type="entry name" value="L-GULONOLACTONE OXIDASE"/>
    <property type="match status" value="1"/>
</dbReference>
<reference evidence="5 6" key="1">
    <citation type="submission" date="2016-10" db="EMBL/GenBank/DDBJ databases">
        <authorList>
            <person name="de Groot N.N."/>
        </authorList>
    </citation>
    <scope>NUCLEOTIDE SEQUENCE [LARGE SCALE GENOMIC DNA]</scope>
    <source>
        <strain evidence="5 6">ATCC 35022</strain>
    </source>
</reference>
<evidence type="ECO:0000256" key="3">
    <source>
        <dbReference type="ARBA" id="ARBA00023002"/>
    </source>
</evidence>
<dbReference type="AlphaFoldDB" id="A0A1G6B784"/>